<organism evidence="2 3">
    <name type="scientific">Paralcaligenes ureilyticus</name>
    <dbReference type="NCBI Taxonomy" id="627131"/>
    <lineage>
        <taxon>Bacteria</taxon>
        <taxon>Pseudomonadati</taxon>
        <taxon>Pseudomonadota</taxon>
        <taxon>Betaproteobacteria</taxon>
        <taxon>Burkholderiales</taxon>
        <taxon>Alcaligenaceae</taxon>
        <taxon>Paralcaligenes</taxon>
    </lineage>
</organism>
<name>A0A4R3MA60_9BURK</name>
<dbReference type="Proteomes" id="UP000295525">
    <property type="component" value="Unassembled WGS sequence"/>
</dbReference>
<protein>
    <submittedName>
        <fullName evidence="2">Uncharacterized protein</fullName>
    </submittedName>
</protein>
<dbReference type="InterPro" id="IPR046703">
    <property type="entry name" value="DUF6776"/>
</dbReference>
<dbReference type="EMBL" id="SMAJ01000004">
    <property type="protein sequence ID" value="TCT09149.1"/>
    <property type="molecule type" value="Genomic_DNA"/>
</dbReference>
<keyword evidence="1" id="KW-0175">Coiled coil</keyword>
<evidence type="ECO:0000256" key="1">
    <source>
        <dbReference type="SAM" id="Coils"/>
    </source>
</evidence>
<reference evidence="2 3" key="1">
    <citation type="submission" date="2019-03" db="EMBL/GenBank/DDBJ databases">
        <title>Genomic Encyclopedia of Type Strains, Phase IV (KMG-IV): sequencing the most valuable type-strain genomes for metagenomic binning, comparative biology and taxonomic classification.</title>
        <authorList>
            <person name="Goeker M."/>
        </authorList>
    </citation>
    <scope>NUCLEOTIDE SEQUENCE [LARGE SCALE GENOMIC DNA]</scope>
    <source>
        <strain evidence="2 3">DSM 24591</strain>
    </source>
</reference>
<dbReference type="Pfam" id="PF20567">
    <property type="entry name" value="DUF6776"/>
    <property type="match status" value="1"/>
</dbReference>
<keyword evidence="3" id="KW-1185">Reference proteome</keyword>
<evidence type="ECO:0000313" key="3">
    <source>
        <dbReference type="Proteomes" id="UP000295525"/>
    </source>
</evidence>
<accession>A0A4R3MA60</accession>
<feature type="coiled-coil region" evidence="1">
    <location>
        <begin position="97"/>
        <end position="124"/>
    </location>
</feature>
<comment type="caution">
    <text evidence="2">The sequence shown here is derived from an EMBL/GenBank/DDBJ whole genome shotgun (WGS) entry which is preliminary data.</text>
</comment>
<dbReference type="AlphaFoldDB" id="A0A4R3MA60"/>
<gene>
    <name evidence="2" type="ORF">EDC26_104309</name>
</gene>
<proteinExistence type="predicted"/>
<sequence>MPEGLYFMNDIHAVGSKAAALGRPTTGRWKNRLGLFLALVIGVAVGRYVLHDQAEGQLAQFKAQFEQAVTQGQTDLSAAQAKADLLSGQLAVEKSTRTGLEATLQKTQDDLARARDQLAFYDQLLPVGPKGTISVRAFEVRLQGATLRYRVLLMRNTSGDAPFRGQMQFMATGVLRGKPVQIRLEPAQADAAHASAGKSAAEGEFALKFDEFARSQGLLALPDGFVPETVTLSILEGKTLRASSSAKVAPAD</sequence>
<evidence type="ECO:0000313" key="2">
    <source>
        <dbReference type="EMBL" id="TCT09149.1"/>
    </source>
</evidence>